<sequence length="445" mass="49666">MSPPYPMYMPSPAFPYLPPQMYYMPQMQGGPDHPEGGESAGIGQGYANMEGQVMTPATTQSSVRNIAGMQMKNVSFLGNTNLKTASNPGNPSATIASSPRPGGSTDQTVPTQLHVLGTQQGQNGSREQNRQISLLLAELDAARDLNVKLQEKLMTTGRELESLKITCKLRDAELEAVATSKAAALVEEIYAAQKKHDEAMIGRLRTANEDRDEALMKLKHMDVGSDGYESGSDDYPGDKDIHRLLSQLDNADSAMKVSHHGERIVDTIKKNNQRRHRVTTEEMKAVLEERDIAVMKNRKLECELLHLQRQHHGHSSNNYHQEAAQCPSPTGRKESLAKLMATQQERDMAISKLRKCQEELEKLRLYYNLHKSLSQEEHLRDEFNATLEAAESELRQREAAVEQQRRVNAQLTQQLKASVAAKMKMAEEVSKAVKAQKAVEANNER</sequence>
<comment type="caution">
    <text evidence="3">The sequence shown here is derived from an EMBL/GenBank/DDBJ whole genome shotgun (WGS) entry which is preliminary data.</text>
</comment>
<evidence type="ECO:0000313" key="3">
    <source>
        <dbReference type="EMBL" id="KAK2191185.1"/>
    </source>
</evidence>
<gene>
    <name evidence="3" type="ORF">NP493_57g02006</name>
</gene>
<name>A0AAD9UJ40_RIDPI</name>
<reference evidence="3" key="1">
    <citation type="journal article" date="2023" name="Mol. Biol. Evol.">
        <title>Third-Generation Sequencing Reveals the Adaptive Role of the Epigenome in Three Deep-Sea Polychaetes.</title>
        <authorList>
            <person name="Perez M."/>
            <person name="Aroh O."/>
            <person name="Sun Y."/>
            <person name="Lan Y."/>
            <person name="Juniper S.K."/>
            <person name="Young C.R."/>
            <person name="Angers B."/>
            <person name="Qian P.Y."/>
        </authorList>
    </citation>
    <scope>NUCLEOTIDE SEQUENCE</scope>
    <source>
        <strain evidence="3">R07B-5</strain>
    </source>
</reference>
<proteinExistence type="predicted"/>
<dbReference type="InterPro" id="IPR026175">
    <property type="entry name" value="MIPOL1"/>
</dbReference>
<evidence type="ECO:0008006" key="5">
    <source>
        <dbReference type="Google" id="ProtNLM"/>
    </source>
</evidence>
<dbReference type="PANTHER" id="PTHR22089">
    <property type="entry name" value="MIRROR-IMAGE POLYDACTYLY GENE 1 PROTEIN"/>
    <property type="match status" value="1"/>
</dbReference>
<dbReference type="Proteomes" id="UP001209878">
    <property type="component" value="Unassembled WGS sequence"/>
</dbReference>
<dbReference type="AlphaFoldDB" id="A0AAD9UJ40"/>
<organism evidence="3 4">
    <name type="scientific">Ridgeia piscesae</name>
    <name type="common">Tubeworm</name>
    <dbReference type="NCBI Taxonomy" id="27915"/>
    <lineage>
        <taxon>Eukaryota</taxon>
        <taxon>Metazoa</taxon>
        <taxon>Spiralia</taxon>
        <taxon>Lophotrochozoa</taxon>
        <taxon>Annelida</taxon>
        <taxon>Polychaeta</taxon>
        <taxon>Sedentaria</taxon>
        <taxon>Canalipalpata</taxon>
        <taxon>Sabellida</taxon>
        <taxon>Siboglinidae</taxon>
        <taxon>Ridgeia</taxon>
    </lineage>
</organism>
<feature type="compositionally biased region" description="Polar residues" evidence="2">
    <location>
        <begin position="81"/>
        <end position="97"/>
    </location>
</feature>
<accession>A0AAD9UJ40</accession>
<feature type="coiled-coil region" evidence="1">
    <location>
        <begin position="339"/>
        <end position="414"/>
    </location>
</feature>
<evidence type="ECO:0000256" key="1">
    <source>
        <dbReference type="SAM" id="Coils"/>
    </source>
</evidence>
<dbReference type="EMBL" id="JAODUO010000057">
    <property type="protein sequence ID" value="KAK2191185.1"/>
    <property type="molecule type" value="Genomic_DNA"/>
</dbReference>
<evidence type="ECO:0000313" key="4">
    <source>
        <dbReference type="Proteomes" id="UP001209878"/>
    </source>
</evidence>
<protein>
    <recommendedName>
        <fullName evidence="5">Mirror-image polydactyly gene 1 protein</fullName>
    </recommendedName>
</protein>
<dbReference type="PANTHER" id="PTHR22089:SF2">
    <property type="entry name" value="MIRROR-IMAGE POLYDACTYLY GENE 1 PROTEIN"/>
    <property type="match status" value="1"/>
</dbReference>
<keyword evidence="1" id="KW-0175">Coiled coil</keyword>
<keyword evidence="4" id="KW-1185">Reference proteome</keyword>
<evidence type="ECO:0000256" key="2">
    <source>
        <dbReference type="SAM" id="MobiDB-lite"/>
    </source>
</evidence>
<feature type="region of interest" description="Disordered" evidence="2">
    <location>
        <begin position="81"/>
        <end position="109"/>
    </location>
</feature>